<feature type="region of interest" description="Disordered" evidence="1">
    <location>
        <begin position="1"/>
        <end position="20"/>
    </location>
</feature>
<evidence type="ECO:0000313" key="2">
    <source>
        <dbReference type="EMBL" id="KAJ1149759.1"/>
    </source>
</evidence>
<name>A0AAV7RAC4_PLEWA</name>
<gene>
    <name evidence="2" type="ORF">NDU88_002564</name>
</gene>
<feature type="region of interest" description="Disordered" evidence="1">
    <location>
        <begin position="290"/>
        <end position="315"/>
    </location>
</feature>
<dbReference type="Proteomes" id="UP001066276">
    <property type="component" value="Chromosome 5"/>
</dbReference>
<dbReference type="Gene3D" id="3.30.70.1820">
    <property type="entry name" value="L1 transposable element, RRM domain"/>
    <property type="match status" value="1"/>
</dbReference>
<evidence type="ECO:0000313" key="3">
    <source>
        <dbReference type="Proteomes" id="UP001066276"/>
    </source>
</evidence>
<dbReference type="InterPro" id="IPR004244">
    <property type="entry name" value="Transposase_22"/>
</dbReference>
<dbReference type="AlphaFoldDB" id="A0AAV7RAC4"/>
<evidence type="ECO:0000256" key="1">
    <source>
        <dbReference type="SAM" id="MobiDB-lite"/>
    </source>
</evidence>
<organism evidence="2 3">
    <name type="scientific">Pleurodeles waltl</name>
    <name type="common">Iberian ribbed newt</name>
    <dbReference type="NCBI Taxonomy" id="8319"/>
    <lineage>
        <taxon>Eukaryota</taxon>
        <taxon>Metazoa</taxon>
        <taxon>Chordata</taxon>
        <taxon>Craniata</taxon>
        <taxon>Vertebrata</taxon>
        <taxon>Euteleostomi</taxon>
        <taxon>Amphibia</taxon>
        <taxon>Batrachia</taxon>
        <taxon>Caudata</taxon>
        <taxon>Salamandroidea</taxon>
        <taxon>Salamandridae</taxon>
        <taxon>Pleurodelinae</taxon>
        <taxon>Pleurodeles</taxon>
    </lineage>
</organism>
<keyword evidence="3" id="KW-1185">Reference proteome</keyword>
<protein>
    <submittedName>
        <fullName evidence="2">Uncharacterized protein</fullName>
    </submittedName>
</protein>
<accession>A0AAV7RAC4</accession>
<dbReference type="PANTHER" id="PTHR11505">
    <property type="entry name" value="L1 TRANSPOSABLE ELEMENT-RELATED"/>
    <property type="match status" value="1"/>
</dbReference>
<reference evidence="2" key="1">
    <citation type="journal article" date="2022" name="bioRxiv">
        <title>Sequencing and chromosome-scale assembly of the giantPleurodeles waltlgenome.</title>
        <authorList>
            <person name="Brown T."/>
            <person name="Elewa A."/>
            <person name="Iarovenko S."/>
            <person name="Subramanian E."/>
            <person name="Araus A.J."/>
            <person name="Petzold A."/>
            <person name="Susuki M."/>
            <person name="Suzuki K.-i.T."/>
            <person name="Hayashi T."/>
            <person name="Toyoda A."/>
            <person name="Oliveira C."/>
            <person name="Osipova E."/>
            <person name="Leigh N.D."/>
            <person name="Simon A."/>
            <person name="Yun M.H."/>
        </authorList>
    </citation>
    <scope>NUCLEOTIDE SEQUENCE</scope>
    <source>
        <strain evidence="2">20211129_DDA</strain>
        <tissue evidence="2">Liver</tissue>
    </source>
</reference>
<comment type="caution">
    <text evidence="2">The sequence shown here is derived from an EMBL/GenBank/DDBJ whole genome shotgun (WGS) entry which is preliminary data.</text>
</comment>
<dbReference type="EMBL" id="JANPWB010000009">
    <property type="protein sequence ID" value="KAJ1149759.1"/>
    <property type="molecule type" value="Genomic_DNA"/>
</dbReference>
<proteinExistence type="predicted"/>
<sequence>MTAETPVSDLPGASQAPKMDASMERILQEIRAVSRRWEGMDTKISDLAAESNSIRTDIAGFEDKVTGMECPLSLMEDKLNSPSNRDQELQYLQDKLTDLEDRRRRDNICFFGCPERAEGTNVKAFLIHILFTISVLAFSLPLELQRVHHLGYMRTDQDDRLRRIIACFLHHHQVQQLLVAAHSHGPYDFEGRELRMASDFSWDTNDKQRAFLPLRPQFHQMDIKFGLFEPACMWITKAGKAKDFYDPQALRQFLDDLLQQPMDSSSNAALTTLCSQGASAHPQSLVDKWGSGGPQTQKWCRPADSTPRSHEDRETALQTVAVLTREHGRDKSRFILKPLPIGE</sequence>